<dbReference type="Proteomes" id="UP000245119">
    <property type="component" value="Linkage Group LG7"/>
</dbReference>
<evidence type="ECO:0000259" key="2">
    <source>
        <dbReference type="PROSITE" id="PS50835"/>
    </source>
</evidence>
<proteinExistence type="predicted"/>
<dbReference type="PROSITE" id="PS50835">
    <property type="entry name" value="IG_LIKE"/>
    <property type="match status" value="1"/>
</dbReference>
<dbReference type="EMBL" id="PZQS01000007">
    <property type="protein sequence ID" value="PVD27861.1"/>
    <property type="molecule type" value="Genomic_DNA"/>
</dbReference>
<feature type="region of interest" description="Disordered" evidence="1">
    <location>
        <begin position="493"/>
        <end position="516"/>
    </location>
</feature>
<dbReference type="SUPFAM" id="SSF48726">
    <property type="entry name" value="Immunoglobulin"/>
    <property type="match status" value="1"/>
</dbReference>
<evidence type="ECO:0000313" key="4">
    <source>
        <dbReference type="Proteomes" id="UP000245119"/>
    </source>
</evidence>
<dbReference type="STRING" id="400727.A0A2T7P370"/>
<sequence length="516" mass="57271">MQQVVSQSLCGSYSYLEVKEGKNNTFTCTGLTAQQTAFWLYESTLVSTCTVSGCQQNVHHTRFSSNRPEATYSNFIVYAGAFSDLDYLATTNLSCQTSDSKATCQVDVIYPAENPKCQIEFSGDTWEVTGLCSVSKVRSRRDRYGCYLYQTSQGSSSAFIGSFTMSTTPVAGTNYSSGDCKIKTALPPEGKYVYSVIIIPGEVQVLFNGSNQISRPSQSPLHNCPQNITEDDNIDCLCYSENLGAPSGSLIWKGTNSSRLKIYNVNRTYSGTRNMCYLMWNNSVVQNSIYTVTVNYASRVLSFQIDGKSEDTVNVRENTNVSVVCQAEGKPLPTIRLLKKSSNNQDLEISVAYSALQLQHTMTTVQCEATASYSCKSENGISEDEKNLRLIVSCFPKKINNDSYVTTFVDEEASLMIKMIAFPSPNLLSIFHNGSANDSISRKVEHDDTVRSTCLSDTSYSSMITCTEKETKEAYRLEKLYDELQREDINTPSTYQTLGEQQTSSDSADHEGYYIS</sequence>
<reference evidence="3 4" key="1">
    <citation type="submission" date="2018-04" db="EMBL/GenBank/DDBJ databases">
        <title>The genome of golden apple snail Pomacea canaliculata provides insight into stress tolerance and invasive adaptation.</title>
        <authorList>
            <person name="Liu C."/>
            <person name="Liu B."/>
            <person name="Ren Y."/>
            <person name="Zhang Y."/>
            <person name="Wang H."/>
            <person name="Li S."/>
            <person name="Jiang F."/>
            <person name="Yin L."/>
            <person name="Zhang G."/>
            <person name="Qian W."/>
            <person name="Fan W."/>
        </authorList>
    </citation>
    <scope>NUCLEOTIDE SEQUENCE [LARGE SCALE GENOMIC DNA]</scope>
    <source>
        <strain evidence="3">SZHN2017</strain>
        <tissue evidence="3">Muscle</tissue>
    </source>
</reference>
<gene>
    <name evidence="3" type="ORF">C0Q70_13037</name>
</gene>
<keyword evidence="4" id="KW-1185">Reference proteome</keyword>
<accession>A0A2T7P370</accession>
<dbReference type="InterPro" id="IPR013098">
    <property type="entry name" value="Ig_I-set"/>
</dbReference>
<dbReference type="AlphaFoldDB" id="A0A2T7P370"/>
<evidence type="ECO:0000313" key="3">
    <source>
        <dbReference type="EMBL" id="PVD27861.1"/>
    </source>
</evidence>
<dbReference type="InterPro" id="IPR013783">
    <property type="entry name" value="Ig-like_fold"/>
</dbReference>
<evidence type="ECO:0000256" key="1">
    <source>
        <dbReference type="SAM" id="MobiDB-lite"/>
    </source>
</evidence>
<dbReference type="Pfam" id="PF07679">
    <property type="entry name" value="I-set"/>
    <property type="match status" value="1"/>
</dbReference>
<feature type="domain" description="Ig-like" evidence="2">
    <location>
        <begin position="298"/>
        <end position="389"/>
    </location>
</feature>
<dbReference type="InterPro" id="IPR036179">
    <property type="entry name" value="Ig-like_dom_sf"/>
</dbReference>
<dbReference type="InterPro" id="IPR007110">
    <property type="entry name" value="Ig-like_dom"/>
</dbReference>
<dbReference type="OrthoDB" id="6146306at2759"/>
<name>A0A2T7P370_POMCA</name>
<organism evidence="3 4">
    <name type="scientific">Pomacea canaliculata</name>
    <name type="common">Golden apple snail</name>
    <dbReference type="NCBI Taxonomy" id="400727"/>
    <lineage>
        <taxon>Eukaryota</taxon>
        <taxon>Metazoa</taxon>
        <taxon>Spiralia</taxon>
        <taxon>Lophotrochozoa</taxon>
        <taxon>Mollusca</taxon>
        <taxon>Gastropoda</taxon>
        <taxon>Caenogastropoda</taxon>
        <taxon>Architaenioglossa</taxon>
        <taxon>Ampullarioidea</taxon>
        <taxon>Ampullariidae</taxon>
        <taxon>Pomacea</taxon>
    </lineage>
</organism>
<comment type="caution">
    <text evidence="3">The sequence shown here is derived from an EMBL/GenBank/DDBJ whole genome shotgun (WGS) entry which is preliminary data.</text>
</comment>
<feature type="compositionally biased region" description="Polar residues" evidence="1">
    <location>
        <begin position="493"/>
        <end position="506"/>
    </location>
</feature>
<feature type="compositionally biased region" description="Basic and acidic residues" evidence="1">
    <location>
        <begin position="507"/>
        <end position="516"/>
    </location>
</feature>
<protein>
    <recommendedName>
        <fullName evidence="2">Ig-like domain-containing protein</fullName>
    </recommendedName>
</protein>
<dbReference type="Gene3D" id="2.60.40.10">
    <property type="entry name" value="Immunoglobulins"/>
    <property type="match status" value="1"/>
</dbReference>